<protein>
    <submittedName>
        <fullName evidence="2">Uncharacterized protein</fullName>
    </submittedName>
</protein>
<evidence type="ECO:0000313" key="2">
    <source>
        <dbReference type="EMBL" id="KAF7360925.1"/>
    </source>
</evidence>
<sequence length="229" mass="25951">MPRMQQMMSKTSVSRQCPQVAKKQQLKDGMLVSWSAEHIYHNWLDLLFPHVTKYMNDVHQPLEDGEYHFIPLLAYRGRLNKFVKKDPVTGSDLELIKTGKGKKVEDKTLYFGLHFNVPPRIWLKNNWASSLSDTEYKDKSKKGKNKAQPKPVSTRQSTSKAASKDHGTKVIELDSDDGAGPSFASTRMSQKGQDKGVQRETPVKVKLEPEIASNSKSDKLFTQQAYVAL</sequence>
<feature type="compositionally biased region" description="Basic and acidic residues" evidence="1">
    <location>
        <begin position="162"/>
        <end position="172"/>
    </location>
</feature>
<dbReference type="AlphaFoldDB" id="A0A8H7D496"/>
<dbReference type="OrthoDB" id="3044724at2759"/>
<dbReference type="Proteomes" id="UP000623467">
    <property type="component" value="Unassembled WGS sequence"/>
</dbReference>
<evidence type="ECO:0000313" key="3">
    <source>
        <dbReference type="Proteomes" id="UP000623467"/>
    </source>
</evidence>
<comment type="caution">
    <text evidence="2">The sequence shown here is derived from an EMBL/GenBank/DDBJ whole genome shotgun (WGS) entry which is preliminary data.</text>
</comment>
<dbReference type="EMBL" id="JACAZH010000008">
    <property type="protein sequence ID" value="KAF7360925.1"/>
    <property type="molecule type" value="Genomic_DNA"/>
</dbReference>
<feature type="compositionally biased region" description="Polar residues" evidence="1">
    <location>
        <begin position="151"/>
        <end position="161"/>
    </location>
</feature>
<evidence type="ECO:0000256" key="1">
    <source>
        <dbReference type="SAM" id="MobiDB-lite"/>
    </source>
</evidence>
<proteinExistence type="predicted"/>
<keyword evidence="3" id="KW-1185">Reference proteome</keyword>
<organism evidence="2 3">
    <name type="scientific">Mycena sanguinolenta</name>
    <dbReference type="NCBI Taxonomy" id="230812"/>
    <lineage>
        <taxon>Eukaryota</taxon>
        <taxon>Fungi</taxon>
        <taxon>Dikarya</taxon>
        <taxon>Basidiomycota</taxon>
        <taxon>Agaricomycotina</taxon>
        <taxon>Agaricomycetes</taxon>
        <taxon>Agaricomycetidae</taxon>
        <taxon>Agaricales</taxon>
        <taxon>Marasmiineae</taxon>
        <taxon>Mycenaceae</taxon>
        <taxon>Mycena</taxon>
    </lineage>
</organism>
<accession>A0A8H7D496</accession>
<reference evidence="2" key="1">
    <citation type="submission" date="2020-05" db="EMBL/GenBank/DDBJ databases">
        <title>Mycena genomes resolve the evolution of fungal bioluminescence.</title>
        <authorList>
            <person name="Tsai I.J."/>
        </authorList>
    </citation>
    <scope>NUCLEOTIDE SEQUENCE</scope>
    <source>
        <strain evidence="2">160909Yilan</strain>
    </source>
</reference>
<feature type="region of interest" description="Disordered" evidence="1">
    <location>
        <begin position="134"/>
        <end position="218"/>
    </location>
</feature>
<feature type="compositionally biased region" description="Basic and acidic residues" evidence="1">
    <location>
        <begin position="192"/>
        <end position="209"/>
    </location>
</feature>
<name>A0A8H7D496_9AGAR</name>
<gene>
    <name evidence="2" type="ORF">MSAN_01122500</name>
</gene>